<dbReference type="PROSITE" id="PS50920">
    <property type="entry name" value="SOLCAR"/>
    <property type="match status" value="3"/>
</dbReference>
<evidence type="ECO:0000256" key="2">
    <source>
        <dbReference type="ARBA" id="ARBA00006375"/>
    </source>
</evidence>
<organism evidence="11">
    <name type="scientific">Ostreococcus sp. 'lucimarinus'</name>
    <dbReference type="NCBI Taxonomy" id="242159"/>
    <lineage>
        <taxon>Eukaryota</taxon>
        <taxon>Viridiplantae</taxon>
        <taxon>Chlorophyta</taxon>
        <taxon>Mamiellophyceae</taxon>
        <taxon>Mamiellales</taxon>
        <taxon>Bathycoccaceae</taxon>
        <taxon>Ostreococcus</taxon>
    </lineage>
</organism>
<evidence type="ECO:0000256" key="4">
    <source>
        <dbReference type="ARBA" id="ARBA00022692"/>
    </source>
</evidence>
<feature type="repeat" description="Solcar" evidence="8">
    <location>
        <begin position="180"/>
        <end position="264"/>
    </location>
</feature>
<sequence length="273" mass="28279">MSARELAAHCASGAVAGCAVEAAFYPLDTIKTRLQARVRGERVALRRGLYRGLLGNLAGVAPASALFFAAYEPMKAALRRDDDGDGGGGDGAKEHLLAGAVGGLVSSVVRVPTEVIKTRRQVGAMGGVGLRSVVASSGVAGLFVGYGSFLLRDLPFDAIEFAGYESLKKAWGEMKGEDGATAVEAAALGSIAGAFTGAVTTPLDVVKTRLMTSPDVYRGVLQCVRKTIADEGALAMFKGVQPRVLWIGLGGGCFFSVLETARGVLLPVDSRRS</sequence>
<dbReference type="AlphaFoldDB" id="A0A7R9T5I7"/>
<proteinExistence type="inferred from homology"/>
<dbReference type="Gene3D" id="1.50.40.10">
    <property type="entry name" value="Mitochondrial carrier domain"/>
    <property type="match status" value="1"/>
</dbReference>
<evidence type="ECO:0000256" key="7">
    <source>
        <dbReference type="ARBA" id="ARBA00023136"/>
    </source>
</evidence>
<evidence type="ECO:0000256" key="5">
    <source>
        <dbReference type="ARBA" id="ARBA00022737"/>
    </source>
</evidence>
<dbReference type="InterPro" id="IPR018108">
    <property type="entry name" value="MCP_transmembrane"/>
</dbReference>
<comment type="subcellular location">
    <subcellularLocation>
        <location evidence="1">Membrane</location>
        <topology evidence="1">Multi-pass membrane protein</topology>
    </subcellularLocation>
</comment>
<evidence type="ECO:0000256" key="3">
    <source>
        <dbReference type="ARBA" id="ARBA00022448"/>
    </source>
</evidence>
<dbReference type="PRINTS" id="PR00926">
    <property type="entry name" value="MITOCARRIER"/>
</dbReference>
<evidence type="ECO:0000256" key="1">
    <source>
        <dbReference type="ARBA" id="ARBA00004141"/>
    </source>
</evidence>
<comment type="similarity">
    <text evidence="2 9">Belongs to the mitochondrial carrier (TC 2.A.29) family.</text>
</comment>
<feature type="repeat" description="Solcar" evidence="8">
    <location>
        <begin position="90"/>
        <end position="170"/>
    </location>
</feature>
<keyword evidence="4 8" id="KW-0812">Transmembrane</keyword>
<keyword evidence="5" id="KW-0677">Repeat</keyword>
<keyword evidence="3 9" id="KW-0813">Transport</keyword>
<dbReference type="InterPro" id="IPR023395">
    <property type="entry name" value="MCP_dom_sf"/>
</dbReference>
<keyword evidence="6 10" id="KW-1133">Transmembrane helix</keyword>
<gene>
    <name evidence="11" type="ORF">OLUC0939_LOCUS6548</name>
</gene>
<reference evidence="11" key="1">
    <citation type="submission" date="2021-01" db="EMBL/GenBank/DDBJ databases">
        <authorList>
            <person name="Corre E."/>
            <person name="Pelletier E."/>
            <person name="Niang G."/>
            <person name="Scheremetjew M."/>
            <person name="Finn R."/>
            <person name="Kale V."/>
            <person name="Holt S."/>
            <person name="Cochrane G."/>
            <person name="Meng A."/>
            <person name="Brown T."/>
            <person name="Cohen L."/>
        </authorList>
    </citation>
    <scope>NUCLEOTIDE SEQUENCE</scope>
    <source>
        <strain evidence="11">Clade-A-BCC118000</strain>
    </source>
</reference>
<feature type="transmembrane region" description="Helical" evidence="10">
    <location>
        <begin position="48"/>
        <end position="71"/>
    </location>
</feature>
<name>A0A7R9T5I7_9CHLO</name>
<dbReference type="GO" id="GO:0055085">
    <property type="term" value="P:transmembrane transport"/>
    <property type="evidence" value="ECO:0007669"/>
    <property type="project" value="InterPro"/>
</dbReference>
<dbReference type="SUPFAM" id="SSF103506">
    <property type="entry name" value="Mitochondrial carrier"/>
    <property type="match status" value="1"/>
</dbReference>
<feature type="transmembrane region" description="Helical" evidence="10">
    <location>
        <begin position="6"/>
        <end position="27"/>
    </location>
</feature>
<evidence type="ECO:0000256" key="10">
    <source>
        <dbReference type="SAM" id="Phobius"/>
    </source>
</evidence>
<feature type="transmembrane region" description="Helical" evidence="10">
    <location>
        <begin position="244"/>
        <end position="265"/>
    </location>
</feature>
<evidence type="ECO:0000256" key="9">
    <source>
        <dbReference type="RuleBase" id="RU000488"/>
    </source>
</evidence>
<dbReference type="PROSITE" id="PS51257">
    <property type="entry name" value="PROKAR_LIPOPROTEIN"/>
    <property type="match status" value="1"/>
</dbReference>
<dbReference type="PANTHER" id="PTHR45667">
    <property type="entry name" value="S-ADENOSYLMETHIONINE MITOCHONDRIAL CARRIER PROTEIN"/>
    <property type="match status" value="1"/>
</dbReference>
<evidence type="ECO:0000256" key="8">
    <source>
        <dbReference type="PROSITE-ProRule" id="PRU00282"/>
    </source>
</evidence>
<accession>A0A7R9T5I7</accession>
<dbReference type="EMBL" id="HBDX01007598">
    <property type="protein sequence ID" value="CAD8225808.1"/>
    <property type="molecule type" value="Transcribed_RNA"/>
</dbReference>
<evidence type="ECO:0000256" key="6">
    <source>
        <dbReference type="ARBA" id="ARBA00022989"/>
    </source>
</evidence>
<evidence type="ECO:0000313" key="11">
    <source>
        <dbReference type="EMBL" id="CAD8225808.1"/>
    </source>
</evidence>
<feature type="repeat" description="Solcar" evidence="8">
    <location>
        <begin position="4"/>
        <end position="77"/>
    </location>
</feature>
<dbReference type="Pfam" id="PF00153">
    <property type="entry name" value="Mito_carr"/>
    <property type="match status" value="4"/>
</dbReference>
<dbReference type="GO" id="GO:0016020">
    <property type="term" value="C:membrane"/>
    <property type="evidence" value="ECO:0007669"/>
    <property type="project" value="UniProtKB-SubCell"/>
</dbReference>
<protein>
    <submittedName>
        <fullName evidence="11">Uncharacterized protein</fullName>
    </submittedName>
</protein>
<keyword evidence="7 8" id="KW-0472">Membrane</keyword>
<dbReference type="InterPro" id="IPR002067">
    <property type="entry name" value="MCP"/>
</dbReference>